<sequence length="25" mass="2521">MATESTMVTSAASRCMACMVIAAAL</sequence>
<reference evidence="1" key="2">
    <citation type="journal article" date="2015" name="Data Brief">
        <title>Shoot transcriptome of the giant reed, Arundo donax.</title>
        <authorList>
            <person name="Barrero R.A."/>
            <person name="Guerrero F.D."/>
            <person name="Moolhuijzen P."/>
            <person name="Goolsby J.A."/>
            <person name="Tidwell J."/>
            <person name="Bellgard S.E."/>
            <person name="Bellgard M.I."/>
        </authorList>
    </citation>
    <scope>NUCLEOTIDE SEQUENCE</scope>
    <source>
        <tissue evidence="1">Shoot tissue taken approximately 20 cm above the soil surface</tissue>
    </source>
</reference>
<name>A0A0A9AED4_ARUDO</name>
<dbReference type="AlphaFoldDB" id="A0A0A9AED4"/>
<dbReference type="EMBL" id="GBRH01252438">
    <property type="protein sequence ID" value="JAD45457.1"/>
    <property type="molecule type" value="Transcribed_RNA"/>
</dbReference>
<organism evidence="1">
    <name type="scientific">Arundo donax</name>
    <name type="common">Giant reed</name>
    <name type="synonym">Donax arundinaceus</name>
    <dbReference type="NCBI Taxonomy" id="35708"/>
    <lineage>
        <taxon>Eukaryota</taxon>
        <taxon>Viridiplantae</taxon>
        <taxon>Streptophyta</taxon>
        <taxon>Embryophyta</taxon>
        <taxon>Tracheophyta</taxon>
        <taxon>Spermatophyta</taxon>
        <taxon>Magnoliopsida</taxon>
        <taxon>Liliopsida</taxon>
        <taxon>Poales</taxon>
        <taxon>Poaceae</taxon>
        <taxon>PACMAD clade</taxon>
        <taxon>Arundinoideae</taxon>
        <taxon>Arundineae</taxon>
        <taxon>Arundo</taxon>
    </lineage>
</organism>
<accession>A0A0A9AED4</accession>
<proteinExistence type="predicted"/>
<evidence type="ECO:0000313" key="1">
    <source>
        <dbReference type="EMBL" id="JAD45457.1"/>
    </source>
</evidence>
<protein>
    <submittedName>
        <fullName evidence="1">Uncharacterized protein</fullName>
    </submittedName>
</protein>
<reference evidence="1" key="1">
    <citation type="submission" date="2014-09" db="EMBL/GenBank/DDBJ databases">
        <authorList>
            <person name="Magalhaes I.L.F."/>
            <person name="Oliveira U."/>
            <person name="Santos F.R."/>
            <person name="Vidigal T.H.D.A."/>
            <person name="Brescovit A.D."/>
            <person name="Santos A.J."/>
        </authorList>
    </citation>
    <scope>NUCLEOTIDE SEQUENCE</scope>
    <source>
        <tissue evidence="1">Shoot tissue taken approximately 20 cm above the soil surface</tissue>
    </source>
</reference>